<evidence type="ECO:0000313" key="3">
    <source>
        <dbReference type="EMBL" id="KAK1727128.1"/>
    </source>
</evidence>
<evidence type="ECO:0000259" key="2">
    <source>
        <dbReference type="Pfam" id="PF26640"/>
    </source>
</evidence>
<dbReference type="PANTHER" id="PTHR10622">
    <property type="entry name" value="HET DOMAIN-CONTAINING PROTEIN"/>
    <property type="match status" value="1"/>
</dbReference>
<dbReference type="GeneID" id="85395922"/>
<dbReference type="PANTHER" id="PTHR10622:SF10">
    <property type="entry name" value="HET DOMAIN-CONTAINING PROTEIN"/>
    <property type="match status" value="1"/>
</dbReference>
<feature type="domain" description="Heterokaryon incompatibility" evidence="1">
    <location>
        <begin position="21"/>
        <end position="156"/>
    </location>
</feature>
<proteinExistence type="predicted"/>
<dbReference type="Pfam" id="PF06985">
    <property type="entry name" value="HET"/>
    <property type="match status" value="1"/>
</dbReference>
<dbReference type="InterPro" id="IPR058525">
    <property type="entry name" value="DUF8212"/>
</dbReference>
<gene>
    <name evidence="3" type="ORF">BDZ83DRAFT_718080</name>
</gene>
<dbReference type="Proteomes" id="UP001244207">
    <property type="component" value="Unassembled WGS sequence"/>
</dbReference>
<sequence length="269" mass="31052">MRLLNTTTLKVTEFVSERPKYAILSHTWGSEEIVLQDTEAKDEAPSSVKAGWKKIRGACALALGDGFDWIWIDTCCIDKSSSSELSEAINSMFRWYREAEICYAYLEDVPPLRYASFIGFQDFALDLDSNHIMPIEKDQNTFLGSRWFTRGWTLQELIAPQGVEFHATDWSFLGTRSDLSGIIHKHTMIDKVVLEMRWAANRETTRVEDAAYCLLGIFEINMPLLYGEGDRAFRRLQEEIIRTIEDYSLIAWMSYDAPQRDDPRTKVSY</sequence>
<dbReference type="EMBL" id="JAHMHS010000027">
    <property type="protein sequence ID" value="KAK1727128.1"/>
    <property type="molecule type" value="Genomic_DNA"/>
</dbReference>
<dbReference type="Pfam" id="PF26640">
    <property type="entry name" value="DUF8212"/>
    <property type="match status" value="1"/>
</dbReference>
<dbReference type="InterPro" id="IPR010730">
    <property type="entry name" value="HET"/>
</dbReference>
<dbReference type="AlphaFoldDB" id="A0AAD8UPI5"/>
<reference evidence="3" key="1">
    <citation type="submission" date="2021-12" db="EMBL/GenBank/DDBJ databases">
        <title>Comparative genomics, transcriptomics and evolutionary studies reveal genomic signatures of adaptation to plant cell wall in hemibiotrophic fungi.</title>
        <authorList>
            <consortium name="DOE Joint Genome Institute"/>
            <person name="Baroncelli R."/>
            <person name="Diaz J.F."/>
            <person name="Benocci T."/>
            <person name="Peng M."/>
            <person name="Battaglia E."/>
            <person name="Haridas S."/>
            <person name="Andreopoulos W."/>
            <person name="Labutti K."/>
            <person name="Pangilinan J."/>
            <person name="Floch G.L."/>
            <person name="Makela M.R."/>
            <person name="Henrissat B."/>
            <person name="Grigoriev I.V."/>
            <person name="Crouch J.A."/>
            <person name="De Vries R.P."/>
            <person name="Sukno S.A."/>
            <person name="Thon M.R."/>
        </authorList>
    </citation>
    <scope>NUCLEOTIDE SEQUENCE</scope>
    <source>
        <strain evidence="3">CBS 112980</strain>
    </source>
</reference>
<feature type="domain" description="DUF8212" evidence="2">
    <location>
        <begin position="231"/>
        <end position="261"/>
    </location>
</feature>
<organism evidence="3 4">
    <name type="scientific">Glomerella acutata</name>
    <name type="common">Colletotrichum acutatum</name>
    <dbReference type="NCBI Taxonomy" id="27357"/>
    <lineage>
        <taxon>Eukaryota</taxon>
        <taxon>Fungi</taxon>
        <taxon>Dikarya</taxon>
        <taxon>Ascomycota</taxon>
        <taxon>Pezizomycotina</taxon>
        <taxon>Sordariomycetes</taxon>
        <taxon>Hypocreomycetidae</taxon>
        <taxon>Glomerellales</taxon>
        <taxon>Glomerellaceae</taxon>
        <taxon>Colletotrichum</taxon>
        <taxon>Colletotrichum acutatum species complex</taxon>
    </lineage>
</organism>
<comment type="caution">
    <text evidence="3">The sequence shown here is derived from an EMBL/GenBank/DDBJ whole genome shotgun (WGS) entry which is preliminary data.</text>
</comment>
<evidence type="ECO:0000313" key="4">
    <source>
        <dbReference type="Proteomes" id="UP001244207"/>
    </source>
</evidence>
<keyword evidence="4" id="KW-1185">Reference proteome</keyword>
<accession>A0AAD8UPI5</accession>
<dbReference type="RefSeq" id="XP_060367183.1">
    <property type="nucleotide sequence ID" value="XM_060512024.1"/>
</dbReference>
<protein>
    <submittedName>
        <fullName evidence="3">Heterokaryon incompatibility protein-domain-containing protein</fullName>
    </submittedName>
</protein>
<name>A0AAD8UPI5_GLOAC</name>
<evidence type="ECO:0000259" key="1">
    <source>
        <dbReference type="Pfam" id="PF06985"/>
    </source>
</evidence>